<dbReference type="InterPro" id="IPR029044">
    <property type="entry name" value="Nucleotide-diphossugar_trans"/>
</dbReference>
<keyword evidence="2" id="KW-0808">Transferase</keyword>
<dbReference type="Pfam" id="PF00535">
    <property type="entry name" value="Glycos_transf_2"/>
    <property type="match status" value="1"/>
</dbReference>
<dbReference type="SUPFAM" id="SSF48452">
    <property type="entry name" value="TPR-like"/>
    <property type="match status" value="1"/>
</dbReference>
<comment type="caution">
    <text evidence="2">The sequence shown here is derived from an EMBL/GenBank/DDBJ whole genome shotgun (WGS) entry which is preliminary data.</text>
</comment>
<dbReference type="RefSeq" id="WP_098269487.1">
    <property type="nucleotide sequence ID" value="NZ_JAVIVZ010000026.1"/>
</dbReference>
<gene>
    <name evidence="2" type="ORF">CN491_24100</name>
</gene>
<dbReference type="GO" id="GO:0016740">
    <property type="term" value="F:transferase activity"/>
    <property type="evidence" value="ECO:0007669"/>
    <property type="project" value="UniProtKB-KW"/>
</dbReference>
<evidence type="ECO:0000313" key="3">
    <source>
        <dbReference type="Proteomes" id="UP000220900"/>
    </source>
</evidence>
<dbReference type="EMBL" id="NTZF01000034">
    <property type="protein sequence ID" value="PES90512.1"/>
    <property type="molecule type" value="Genomic_DNA"/>
</dbReference>
<dbReference type="InterPro" id="IPR001173">
    <property type="entry name" value="Glyco_trans_2-like"/>
</dbReference>
<proteinExistence type="predicted"/>
<feature type="domain" description="Glycosyltransferase 2-like" evidence="1">
    <location>
        <begin position="1"/>
        <end position="91"/>
    </location>
</feature>
<dbReference type="SUPFAM" id="SSF53448">
    <property type="entry name" value="Nucleotide-diphospho-sugar transferases"/>
    <property type="match status" value="1"/>
</dbReference>
<sequence length="346" mass="40737">MIVKNEEHTLENCLTSIKGIPDEIIIVDTGSTDRTKEIARKWTPHVYDFEWIDDFSAARNASFQYATKDYILWLDADDIVEHDQVTKLKQLKDSLSENIDAISMKYLMYDNAQKIVISYTTRLRLVKRNKGFKWKGLVHEDLSINDSYTCLNSEISITHTKTSPTPSNNRRNIEIYERQLKKGYKFNISDMYHYARECKVHKKYETAIQYFEKCKNHPEISLENNMFIHHQLATCYVMVKQPEKELELTLQSLALDVPYPAFSCRMGEHFLRTGHIEAAIFWYKAAYTQSLPERYAWSVADQAYHTWLPHQQLALCYQALGDQKEAQFHEKQAKHYQNDQKKKVDL</sequence>
<accession>A0A2A8LHU2</accession>
<dbReference type="CDD" id="cd02511">
    <property type="entry name" value="Beta4Glucosyltransferase"/>
    <property type="match status" value="1"/>
</dbReference>
<evidence type="ECO:0000313" key="2">
    <source>
        <dbReference type="EMBL" id="PES90512.1"/>
    </source>
</evidence>
<dbReference type="Gene3D" id="3.90.550.10">
    <property type="entry name" value="Spore Coat Polysaccharide Biosynthesis Protein SpsA, Chain A"/>
    <property type="match status" value="1"/>
</dbReference>
<dbReference type="PANTHER" id="PTHR43630:SF2">
    <property type="entry name" value="GLYCOSYLTRANSFERASE"/>
    <property type="match status" value="1"/>
</dbReference>
<name>A0A2A8LHU2_BACCE</name>
<dbReference type="Proteomes" id="UP000220900">
    <property type="component" value="Unassembled WGS sequence"/>
</dbReference>
<reference evidence="2 3" key="1">
    <citation type="submission" date="2017-09" db="EMBL/GenBank/DDBJ databases">
        <title>Large-scale bioinformatics analysis of Bacillus genomes uncovers conserved roles of natural products in bacterial physiology.</title>
        <authorList>
            <consortium name="Agbiome Team Llc"/>
            <person name="Bleich R.M."/>
            <person name="Grubbs K.J."/>
            <person name="Santa Maria K.C."/>
            <person name="Allen S.E."/>
            <person name="Farag S."/>
            <person name="Shank E.A."/>
            <person name="Bowers A."/>
        </authorList>
    </citation>
    <scope>NUCLEOTIDE SEQUENCE [LARGE SCALE GENOMIC DNA]</scope>
    <source>
        <strain evidence="2 3">AFS002368</strain>
    </source>
</reference>
<dbReference type="AlphaFoldDB" id="A0A2A8LHU2"/>
<dbReference type="InterPro" id="IPR011990">
    <property type="entry name" value="TPR-like_helical_dom_sf"/>
</dbReference>
<dbReference type="Gene3D" id="1.25.40.10">
    <property type="entry name" value="Tetratricopeptide repeat domain"/>
    <property type="match status" value="1"/>
</dbReference>
<protein>
    <submittedName>
        <fullName evidence="2">Glycosyl transferase</fullName>
    </submittedName>
</protein>
<organism evidence="2 3">
    <name type="scientific">Bacillus cereus</name>
    <dbReference type="NCBI Taxonomy" id="1396"/>
    <lineage>
        <taxon>Bacteria</taxon>
        <taxon>Bacillati</taxon>
        <taxon>Bacillota</taxon>
        <taxon>Bacilli</taxon>
        <taxon>Bacillales</taxon>
        <taxon>Bacillaceae</taxon>
        <taxon>Bacillus</taxon>
        <taxon>Bacillus cereus group</taxon>
    </lineage>
</organism>
<evidence type="ECO:0000259" key="1">
    <source>
        <dbReference type="Pfam" id="PF00535"/>
    </source>
</evidence>
<dbReference type="PANTHER" id="PTHR43630">
    <property type="entry name" value="POLY-BETA-1,6-N-ACETYL-D-GLUCOSAMINE SYNTHASE"/>
    <property type="match status" value="1"/>
</dbReference>